<dbReference type="PROSITE" id="PS50943">
    <property type="entry name" value="HTH_CROC1"/>
    <property type="match status" value="1"/>
</dbReference>
<gene>
    <name evidence="3" type="ORF">CLV71_108204</name>
</gene>
<evidence type="ECO:0000256" key="1">
    <source>
        <dbReference type="SAM" id="MobiDB-lite"/>
    </source>
</evidence>
<dbReference type="InterPro" id="IPR001387">
    <property type="entry name" value="Cro/C1-type_HTH"/>
</dbReference>
<sequence length="197" mass="20723">MMGCDMGQQSHSLAEAGDHDGGDEDLRRSARETRAALGRLRVRVASRDGTVSAVLTGDGRLADLTFHAGAFDHGPVGLAGLVVETVGEAYRMAGRQVTAALRPLLDLPFDPGTGGPACGHATAPAFGDLVREHRRRTGWSQQELADKACLGVRGLRKIETGGVVSPRPATVRLLSDALGLDGERREAFFLAASISRG</sequence>
<dbReference type="GO" id="GO:0003677">
    <property type="term" value="F:DNA binding"/>
    <property type="evidence" value="ECO:0007669"/>
    <property type="project" value="UniProtKB-KW"/>
</dbReference>
<dbReference type="AlphaFoldDB" id="A0A4R7VHL3"/>
<dbReference type="SMART" id="SM00530">
    <property type="entry name" value="HTH_XRE"/>
    <property type="match status" value="1"/>
</dbReference>
<dbReference type="InterPro" id="IPR004401">
    <property type="entry name" value="YbaB/EbfC"/>
</dbReference>
<name>A0A4R7VHL3_9PSEU</name>
<dbReference type="SUPFAM" id="SSF82607">
    <property type="entry name" value="YbaB-like"/>
    <property type="match status" value="1"/>
</dbReference>
<accession>A0A4R7VHL3</accession>
<evidence type="ECO:0000313" key="4">
    <source>
        <dbReference type="Proteomes" id="UP000294927"/>
    </source>
</evidence>
<protein>
    <submittedName>
        <fullName evidence="3">YbaB/EbfC DNA-binding family protein</fullName>
    </submittedName>
</protein>
<comment type="caution">
    <text evidence="3">The sequence shown here is derived from an EMBL/GenBank/DDBJ whole genome shotgun (WGS) entry which is preliminary data.</text>
</comment>
<dbReference type="Pfam" id="PF02575">
    <property type="entry name" value="YbaB_DNA_bd"/>
    <property type="match status" value="1"/>
</dbReference>
<feature type="domain" description="HTH cro/C1-type" evidence="2">
    <location>
        <begin position="130"/>
        <end position="185"/>
    </location>
</feature>
<dbReference type="InterPro" id="IPR010982">
    <property type="entry name" value="Lambda_DNA-bd_dom_sf"/>
</dbReference>
<dbReference type="Gene3D" id="1.10.260.40">
    <property type="entry name" value="lambda repressor-like DNA-binding domains"/>
    <property type="match status" value="1"/>
</dbReference>
<dbReference type="InterPro" id="IPR036894">
    <property type="entry name" value="YbaB-like_sf"/>
</dbReference>
<dbReference type="Proteomes" id="UP000294927">
    <property type="component" value="Unassembled WGS sequence"/>
</dbReference>
<organism evidence="3 4">
    <name type="scientific">Actinophytocola oryzae</name>
    <dbReference type="NCBI Taxonomy" id="502181"/>
    <lineage>
        <taxon>Bacteria</taxon>
        <taxon>Bacillati</taxon>
        <taxon>Actinomycetota</taxon>
        <taxon>Actinomycetes</taxon>
        <taxon>Pseudonocardiales</taxon>
        <taxon>Pseudonocardiaceae</taxon>
    </lineage>
</organism>
<feature type="region of interest" description="Disordered" evidence="1">
    <location>
        <begin position="1"/>
        <end position="26"/>
    </location>
</feature>
<evidence type="ECO:0000313" key="3">
    <source>
        <dbReference type="EMBL" id="TDV48844.1"/>
    </source>
</evidence>
<proteinExistence type="predicted"/>
<dbReference type="Pfam" id="PF13560">
    <property type="entry name" value="HTH_31"/>
    <property type="match status" value="1"/>
</dbReference>
<keyword evidence="3" id="KW-0238">DNA-binding</keyword>
<feature type="compositionally biased region" description="Basic and acidic residues" evidence="1">
    <location>
        <begin position="16"/>
        <end position="26"/>
    </location>
</feature>
<keyword evidence="4" id="KW-1185">Reference proteome</keyword>
<evidence type="ECO:0000259" key="2">
    <source>
        <dbReference type="PROSITE" id="PS50943"/>
    </source>
</evidence>
<dbReference type="EMBL" id="SOCP01000008">
    <property type="protein sequence ID" value="TDV48844.1"/>
    <property type="molecule type" value="Genomic_DNA"/>
</dbReference>
<dbReference type="SUPFAM" id="SSF47413">
    <property type="entry name" value="lambda repressor-like DNA-binding domains"/>
    <property type="match status" value="1"/>
</dbReference>
<reference evidence="3 4" key="1">
    <citation type="submission" date="2019-03" db="EMBL/GenBank/DDBJ databases">
        <title>Genomic Encyclopedia of Archaeal and Bacterial Type Strains, Phase II (KMG-II): from individual species to whole genera.</title>
        <authorList>
            <person name="Goeker M."/>
        </authorList>
    </citation>
    <scope>NUCLEOTIDE SEQUENCE [LARGE SCALE GENOMIC DNA]</scope>
    <source>
        <strain evidence="3 4">DSM 45499</strain>
    </source>
</reference>
<dbReference type="CDD" id="cd00093">
    <property type="entry name" value="HTH_XRE"/>
    <property type="match status" value="1"/>
</dbReference>
<dbReference type="Gene3D" id="3.30.1310.10">
    <property type="entry name" value="Nucleoid-associated protein YbaB-like domain"/>
    <property type="match status" value="1"/>
</dbReference>